<dbReference type="GO" id="GO:0008233">
    <property type="term" value="F:peptidase activity"/>
    <property type="evidence" value="ECO:0007669"/>
    <property type="project" value="InterPro"/>
</dbReference>
<organism evidence="2 3">
    <name type="scientific">Mycetocola lacteus</name>
    <dbReference type="NCBI Taxonomy" id="76637"/>
    <lineage>
        <taxon>Bacteria</taxon>
        <taxon>Bacillati</taxon>
        <taxon>Actinomycetota</taxon>
        <taxon>Actinomycetes</taxon>
        <taxon>Micrococcales</taxon>
        <taxon>Microbacteriaceae</taxon>
        <taxon>Mycetocola</taxon>
    </lineage>
</organism>
<dbReference type="InterPro" id="IPR003709">
    <property type="entry name" value="VanY-like_core_dom"/>
</dbReference>
<protein>
    <recommendedName>
        <fullName evidence="1">D-alanyl-D-alanine carboxypeptidase-like core domain-containing protein</fullName>
    </recommendedName>
</protein>
<dbReference type="CDD" id="cd14846">
    <property type="entry name" value="Peptidase_M15_like"/>
    <property type="match status" value="1"/>
</dbReference>
<accession>A0A3L7AK15</accession>
<comment type="caution">
    <text evidence="2">The sequence shown here is derived from an EMBL/GenBank/DDBJ whole genome shotgun (WGS) entry which is preliminary data.</text>
</comment>
<evidence type="ECO:0000313" key="3">
    <source>
        <dbReference type="Proteomes" id="UP000269438"/>
    </source>
</evidence>
<evidence type="ECO:0000259" key="1">
    <source>
        <dbReference type="Pfam" id="PF02557"/>
    </source>
</evidence>
<feature type="domain" description="D-alanyl-D-alanine carboxypeptidase-like core" evidence="1">
    <location>
        <begin position="94"/>
        <end position="194"/>
    </location>
</feature>
<dbReference type="EMBL" id="RCUY01000012">
    <property type="protein sequence ID" value="RLP80315.1"/>
    <property type="molecule type" value="Genomic_DNA"/>
</dbReference>
<evidence type="ECO:0000313" key="2">
    <source>
        <dbReference type="EMBL" id="RLP80315.1"/>
    </source>
</evidence>
<dbReference type="InterPro" id="IPR009045">
    <property type="entry name" value="Zn_M74/Hedgehog-like"/>
</dbReference>
<dbReference type="Gene3D" id="3.30.1380.10">
    <property type="match status" value="1"/>
</dbReference>
<proteinExistence type="predicted"/>
<dbReference type="GO" id="GO:0006508">
    <property type="term" value="P:proteolysis"/>
    <property type="evidence" value="ECO:0007669"/>
    <property type="project" value="InterPro"/>
</dbReference>
<gene>
    <name evidence="2" type="ORF">D9V34_13885</name>
</gene>
<dbReference type="Pfam" id="PF02557">
    <property type="entry name" value="VanY"/>
    <property type="match status" value="1"/>
</dbReference>
<name>A0A3L7AK15_9MICO</name>
<dbReference type="SUPFAM" id="SSF55166">
    <property type="entry name" value="Hedgehog/DD-peptidase"/>
    <property type="match status" value="1"/>
</dbReference>
<dbReference type="OrthoDB" id="3293184at2"/>
<sequence length="212" mass="22637">MIHPGSSPRHLKRRRALLLGTLVLLVPAGLAAYFIAVLGSFPGVTTHPSGEAAAGIVEPRFTQPPFGLDEANGYIRLGESLSPERADLPALTNLDPGLLKAVRSAARDARGAGIELGVNSGWRSEALQEWMLTQAIKDYGSESIARRFVSTPESSRHVSGEAVDIGPTDAAAWVEQHGNRYGLCRIYANEPWHFELATTPGGSCPALRTDAS</sequence>
<dbReference type="Proteomes" id="UP000269438">
    <property type="component" value="Unassembled WGS sequence"/>
</dbReference>
<keyword evidence="3" id="KW-1185">Reference proteome</keyword>
<reference evidence="2 3" key="1">
    <citation type="submission" date="2018-10" db="EMBL/GenBank/DDBJ databases">
        <authorList>
            <person name="Li J."/>
        </authorList>
    </citation>
    <scope>NUCLEOTIDE SEQUENCE [LARGE SCALE GENOMIC DNA]</scope>
    <source>
        <strain evidence="2 3">JCM 11654</strain>
    </source>
</reference>
<dbReference type="AlphaFoldDB" id="A0A3L7AK15"/>